<comment type="pathway">
    <text evidence="3">Amino-acid degradation; L-phenylalanine degradation; acetoacetate and fumarate from L-phenylalanine: step 6/6.</text>
</comment>
<sequence>MIDHTHDPRAQSWVDGAAGHPDFPVQNLPLGVFSHKNGDTAPRIATAIGDHVVDLAGLAADGALPAGLATALAQPTLNALFRLAEADRVALRHALFALLSSERCRLKVTPHLYPAADVVLHLPFAIGDYTDFYVGIHHATAIGKLFRPDNPLLPNYKHVPIGYHGRASSVRVSGTQVVRPWGQLKAPDADAPVHAPCRRLDHELELGLWIAGDNDLGAPVPIGTAWERIGGLCLLNDWSARDIQAWEYQPLGPFLAKNFATTVSPWVITAQALAPFRTAPQPRPAGDPQPLPYLREEGEGALAITLETTLRTAAMRAAGLPPHRLSHGNSHAAMYWTPAQIVAHHASNGCDLHAGDLLGTGTLSGPTPESAGSLMELSQGGKVPLPLPCGESRTFLEDGDELALHARAERDGFATIGFGPCVGQIMPARQPWA</sequence>
<dbReference type="EMBL" id="JAVDRD010000005">
    <property type="protein sequence ID" value="MDR6511378.1"/>
    <property type="molecule type" value="Genomic_DNA"/>
</dbReference>
<dbReference type="Gene3D" id="3.90.850.10">
    <property type="entry name" value="Fumarylacetoacetase-like, C-terminal domain"/>
    <property type="match status" value="1"/>
</dbReference>
<evidence type="ECO:0000256" key="9">
    <source>
        <dbReference type="ARBA" id="ARBA00022878"/>
    </source>
</evidence>
<reference evidence="13 14" key="1">
    <citation type="submission" date="2023-07" db="EMBL/GenBank/DDBJ databases">
        <title>Sorghum-associated microbial communities from plants grown in Nebraska, USA.</title>
        <authorList>
            <person name="Schachtman D."/>
        </authorList>
    </citation>
    <scope>NUCLEOTIDE SEQUENCE [LARGE SCALE GENOMIC DNA]</scope>
    <source>
        <strain evidence="13 14">DS1027</strain>
    </source>
</reference>
<dbReference type="Pfam" id="PF01557">
    <property type="entry name" value="FAA_hydrolase"/>
    <property type="match status" value="1"/>
</dbReference>
<evidence type="ECO:0000256" key="3">
    <source>
        <dbReference type="ARBA" id="ARBA00004782"/>
    </source>
</evidence>
<comment type="cofactor">
    <cofactor evidence="1">
        <name>Ca(2+)</name>
        <dbReference type="ChEBI" id="CHEBI:29108"/>
    </cofactor>
</comment>
<dbReference type="RefSeq" id="WP_309805260.1">
    <property type="nucleotide sequence ID" value="NZ_JAVDRD010000005.1"/>
</dbReference>
<dbReference type="SUPFAM" id="SSF56529">
    <property type="entry name" value="FAH"/>
    <property type="match status" value="1"/>
</dbReference>
<dbReference type="InterPro" id="IPR036462">
    <property type="entry name" value="Fumarylacetoacetase_N_sf"/>
</dbReference>
<dbReference type="SUPFAM" id="SSF63433">
    <property type="entry name" value="Fumarylacetoacetate hydrolase, FAH, N-terminal domain"/>
    <property type="match status" value="1"/>
</dbReference>
<keyword evidence="7" id="KW-0106">Calcium</keyword>
<proteinExistence type="predicted"/>
<dbReference type="Gene3D" id="2.30.30.230">
    <property type="entry name" value="Fumarylacetoacetase, N-terminal domain"/>
    <property type="match status" value="1"/>
</dbReference>
<keyword evidence="5" id="KW-0479">Metal-binding</keyword>
<keyword evidence="10" id="KW-0585">Phenylalanine catabolism</keyword>
<dbReference type="Proteomes" id="UP001184150">
    <property type="component" value="Unassembled WGS sequence"/>
</dbReference>
<dbReference type="Pfam" id="PF09298">
    <property type="entry name" value="FAA_hydrolase_N"/>
    <property type="match status" value="1"/>
</dbReference>
<evidence type="ECO:0000256" key="4">
    <source>
        <dbReference type="ARBA" id="ARBA00012094"/>
    </source>
</evidence>
<comment type="caution">
    <text evidence="13">The sequence shown here is derived from an EMBL/GenBank/DDBJ whole genome shotgun (WGS) entry which is preliminary data.</text>
</comment>
<dbReference type="GO" id="GO:0004334">
    <property type="term" value="F:fumarylacetoacetase activity"/>
    <property type="evidence" value="ECO:0007669"/>
    <property type="project" value="UniProtKB-EC"/>
</dbReference>
<gene>
    <name evidence="13" type="ORF">J2792_002250</name>
</gene>
<organism evidence="13 14">
    <name type="scientific">Novosphingobium capsulatum</name>
    <dbReference type="NCBI Taxonomy" id="13688"/>
    <lineage>
        <taxon>Bacteria</taxon>
        <taxon>Pseudomonadati</taxon>
        <taxon>Pseudomonadota</taxon>
        <taxon>Alphaproteobacteria</taxon>
        <taxon>Sphingomonadales</taxon>
        <taxon>Sphingomonadaceae</taxon>
        <taxon>Novosphingobium</taxon>
    </lineage>
</organism>
<evidence type="ECO:0000256" key="5">
    <source>
        <dbReference type="ARBA" id="ARBA00022723"/>
    </source>
</evidence>
<evidence type="ECO:0000256" key="8">
    <source>
        <dbReference type="ARBA" id="ARBA00022842"/>
    </source>
</evidence>
<dbReference type="InterPro" id="IPR015377">
    <property type="entry name" value="Fumarylacetoacetase_N"/>
</dbReference>
<feature type="domain" description="Fumarylacetoacetase N-terminal" evidence="12">
    <location>
        <begin position="26"/>
        <end position="123"/>
    </location>
</feature>
<name>A0ABU1MMK6_9SPHN</name>
<evidence type="ECO:0000259" key="11">
    <source>
        <dbReference type="Pfam" id="PF01557"/>
    </source>
</evidence>
<dbReference type="EC" id="3.7.1.2" evidence="4"/>
<keyword evidence="9" id="KW-0828">Tyrosine catabolism</keyword>
<dbReference type="InterPro" id="IPR011234">
    <property type="entry name" value="Fumarylacetoacetase-like_C"/>
</dbReference>
<evidence type="ECO:0000256" key="6">
    <source>
        <dbReference type="ARBA" id="ARBA00022801"/>
    </source>
</evidence>
<dbReference type="PANTHER" id="PTHR43069">
    <property type="entry name" value="FUMARYLACETOACETASE"/>
    <property type="match status" value="1"/>
</dbReference>
<dbReference type="PANTHER" id="PTHR43069:SF2">
    <property type="entry name" value="FUMARYLACETOACETASE"/>
    <property type="match status" value="1"/>
</dbReference>
<evidence type="ECO:0000256" key="2">
    <source>
        <dbReference type="ARBA" id="ARBA00001946"/>
    </source>
</evidence>
<accession>A0ABU1MMK6</accession>
<keyword evidence="6 13" id="KW-0378">Hydrolase</keyword>
<comment type="cofactor">
    <cofactor evidence="2">
        <name>Mg(2+)</name>
        <dbReference type="ChEBI" id="CHEBI:18420"/>
    </cofactor>
</comment>
<protein>
    <recommendedName>
        <fullName evidence="4">fumarylacetoacetase</fullName>
        <ecNumber evidence="4">3.7.1.2</ecNumber>
    </recommendedName>
</protein>
<dbReference type="InterPro" id="IPR005959">
    <property type="entry name" value="Fumarylacetoacetase"/>
</dbReference>
<keyword evidence="14" id="KW-1185">Reference proteome</keyword>
<evidence type="ECO:0000256" key="10">
    <source>
        <dbReference type="ARBA" id="ARBA00023232"/>
    </source>
</evidence>
<dbReference type="InterPro" id="IPR036663">
    <property type="entry name" value="Fumarylacetoacetase_C_sf"/>
</dbReference>
<evidence type="ECO:0000256" key="1">
    <source>
        <dbReference type="ARBA" id="ARBA00001913"/>
    </source>
</evidence>
<dbReference type="NCBIfam" id="TIGR01266">
    <property type="entry name" value="fum_ac_acetase"/>
    <property type="match status" value="1"/>
</dbReference>
<evidence type="ECO:0000313" key="14">
    <source>
        <dbReference type="Proteomes" id="UP001184150"/>
    </source>
</evidence>
<feature type="domain" description="Fumarylacetoacetase-like C-terminal" evidence="11">
    <location>
        <begin position="157"/>
        <end position="421"/>
    </location>
</feature>
<evidence type="ECO:0000313" key="13">
    <source>
        <dbReference type="EMBL" id="MDR6511378.1"/>
    </source>
</evidence>
<keyword evidence="8" id="KW-0460">Magnesium</keyword>
<evidence type="ECO:0000259" key="12">
    <source>
        <dbReference type="Pfam" id="PF09298"/>
    </source>
</evidence>
<evidence type="ECO:0000256" key="7">
    <source>
        <dbReference type="ARBA" id="ARBA00022837"/>
    </source>
</evidence>